<dbReference type="NCBIfam" id="TIGR00518">
    <property type="entry name" value="alaDH"/>
    <property type="match status" value="1"/>
</dbReference>
<dbReference type="InterPro" id="IPR036291">
    <property type="entry name" value="NAD(P)-bd_dom_sf"/>
</dbReference>
<sequence length="371" mass="39588">MIIGVPKEIKPDEYRVAITADGVRTLTLAGHSVLVERSAGAGSGIADSEFEREGAKMVGSAEETWSADIVVKVKEPIEPEYKYLREGLILYTFLHLAANPKLAKKLAESGTTAIGYETVQDEKTGALPMLVPMSEVAGRMAVQAGAKYLEKEHGGRGVLLGGVPGVQVGKVAILGAGIVGTNAAKIAVGLGARTLILDTNLSRLRYLDDVFKGRIETIYSNSHNIRLAISEADLLIGAVLVAGAKAPWLVTRDMLGEMKTGSVIVDVSVDQGGCVETSRPTSHSNPTFVVDSVTHYCVANMPGAVPRTSTLALTNVTFPALFKLAENGLEKTMQKSFSLRMGLNVACGHITHRQVAESLDMPYKFPTKWRG</sequence>
<dbReference type="EC" id="1.4.1.1" evidence="2"/>
<dbReference type="SUPFAM" id="SSF52283">
    <property type="entry name" value="Formate/glycerate dehydrogenase catalytic domain-like"/>
    <property type="match status" value="1"/>
</dbReference>
<dbReference type="InterPro" id="IPR007886">
    <property type="entry name" value="AlaDH/PNT_N"/>
</dbReference>
<evidence type="ECO:0000256" key="4">
    <source>
        <dbReference type="ARBA" id="ARBA00023027"/>
    </source>
</evidence>
<dbReference type="SMART" id="SM01002">
    <property type="entry name" value="AlaDh_PNT_C"/>
    <property type="match status" value="1"/>
</dbReference>
<dbReference type="Gene3D" id="3.40.50.720">
    <property type="entry name" value="NAD(P)-binding Rossmann-like Domain"/>
    <property type="match status" value="2"/>
</dbReference>
<evidence type="ECO:0000256" key="3">
    <source>
        <dbReference type="ARBA" id="ARBA00023002"/>
    </source>
</evidence>
<reference evidence="7" key="1">
    <citation type="submission" date="2018-06" db="EMBL/GenBank/DDBJ databases">
        <authorList>
            <person name="Zhirakovskaya E."/>
        </authorList>
    </citation>
    <scope>NUCLEOTIDE SEQUENCE</scope>
</reference>
<dbReference type="SMART" id="SM01003">
    <property type="entry name" value="AlaDh_PNT_N"/>
    <property type="match status" value="1"/>
</dbReference>
<dbReference type="CDD" id="cd05305">
    <property type="entry name" value="L-AlaDH"/>
    <property type="match status" value="1"/>
</dbReference>
<evidence type="ECO:0000259" key="6">
    <source>
        <dbReference type="SMART" id="SM01003"/>
    </source>
</evidence>
<dbReference type="FunFam" id="3.40.50.720:FF:000049">
    <property type="entry name" value="Alanine dehydrogenase"/>
    <property type="match status" value="1"/>
</dbReference>
<organism evidence="7">
    <name type="scientific">hydrothermal vent metagenome</name>
    <dbReference type="NCBI Taxonomy" id="652676"/>
    <lineage>
        <taxon>unclassified sequences</taxon>
        <taxon>metagenomes</taxon>
        <taxon>ecological metagenomes</taxon>
    </lineage>
</organism>
<protein>
    <recommendedName>
        <fullName evidence="2">alanine dehydrogenase</fullName>
        <ecNumber evidence="2">1.4.1.1</ecNumber>
    </recommendedName>
</protein>
<evidence type="ECO:0000313" key="7">
    <source>
        <dbReference type="EMBL" id="VAX22889.1"/>
    </source>
</evidence>
<evidence type="ECO:0000256" key="2">
    <source>
        <dbReference type="ARBA" id="ARBA00012897"/>
    </source>
</evidence>
<comment type="similarity">
    <text evidence="1">Belongs to the AlaDH/PNT family.</text>
</comment>
<keyword evidence="4" id="KW-0520">NAD</keyword>
<dbReference type="EMBL" id="UOGC01000144">
    <property type="protein sequence ID" value="VAX22889.1"/>
    <property type="molecule type" value="Genomic_DNA"/>
</dbReference>
<evidence type="ECO:0000256" key="1">
    <source>
        <dbReference type="ARBA" id="ARBA00005689"/>
    </source>
</evidence>
<dbReference type="AlphaFoldDB" id="A0A3B1BY60"/>
<name>A0A3B1BY60_9ZZZZ</name>
<feature type="domain" description="Alanine dehydrogenase/pyridine nucleotide transhydrogenase N-terminal" evidence="6">
    <location>
        <begin position="4"/>
        <end position="137"/>
    </location>
</feature>
<feature type="domain" description="Alanine dehydrogenase/pyridine nucleotide transhydrogenase NAD(H)-binding" evidence="5">
    <location>
        <begin position="149"/>
        <end position="297"/>
    </location>
</feature>
<dbReference type="PANTHER" id="PTHR42795">
    <property type="entry name" value="ALANINE DEHYDROGENASE"/>
    <property type="match status" value="1"/>
</dbReference>
<keyword evidence="3 7" id="KW-0560">Oxidoreductase</keyword>
<dbReference type="GO" id="GO:0042853">
    <property type="term" value="P:L-alanine catabolic process"/>
    <property type="evidence" value="ECO:0007669"/>
    <property type="project" value="InterPro"/>
</dbReference>
<evidence type="ECO:0000259" key="5">
    <source>
        <dbReference type="SMART" id="SM01002"/>
    </source>
</evidence>
<gene>
    <name evidence="7" type="ORF">MNBD_NITROSPINAE01-773</name>
</gene>
<dbReference type="Pfam" id="PF05222">
    <property type="entry name" value="AlaDh_PNT_N"/>
    <property type="match status" value="1"/>
</dbReference>
<dbReference type="InterPro" id="IPR008141">
    <property type="entry name" value="Ala_DH"/>
</dbReference>
<proteinExistence type="inferred from homology"/>
<dbReference type="PANTHER" id="PTHR42795:SF1">
    <property type="entry name" value="ALANINE DEHYDROGENASE"/>
    <property type="match status" value="1"/>
</dbReference>
<dbReference type="Pfam" id="PF01262">
    <property type="entry name" value="AlaDh_PNT_C"/>
    <property type="match status" value="1"/>
</dbReference>
<dbReference type="GO" id="GO:0000286">
    <property type="term" value="F:alanine dehydrogenase activity"/>
    <property type="evidence" value="ECO:0007669"/>
    <property type="project" value="UniProtKB-EC"/>
</dbReference>
<dbReference type="GO" id="GO:0005886">
    <property type="term" value="C:plasma membrane"/>
    <property type="evidence" value="ECO:0007669"/>
    <property type="project" value="TreeGrafter"/>
</dbReference>
<dbReference type="InterPro" id="IPR007698">
    <property type="entry name" value="AlaDH/PNT_NAD(H)-bd"/>
</dbReference>
<accession>A0A3B1BY60</accession>
<dbReference type="PIRSF" id="PIRSF000183">
    <property type="entry name" value="Alanine_dh"/>
    <property type="match status" value="1"/>
</dbReference>
<dbReference type="SUPFAM" id="SSF51735">
    <property type="entry name" value="NAD(P)-binding Rossmann-fold domains"/>
    <property type="match status" value="1"/>
</dbReference>